<evidence type="ECO:0000256" key="1">
    <source>
        <dbReference type="SAM" id="MobiDB-lite"/>
    </source>
</evidence>
<protein>
    <recommendedName>
        <fullName evidence="4">Histidine kinase</fullName>
    </recommendedName>
</protein>
<dbReference type="RefSeq" id="WP_345515736.1">
    <property type="nucleotide sequence ID" value="NZ_BAAAXD010000033.1"/>
</dbReference>
<evidence type="ECO:0000313" key="2">
    <source>
        <dbReference type="EMBL" id="MFB9579782.1"/>
    </source>
</evidence>
<keyword evidence="3" id="KW-1185">Reference proteome</keyword>
<sequence length="205" mass="21620">MIRDRCTAWLALLGIALLALGAAVFTARRQARALAEPLEDPSRTCRAVTDGDLAPAQQPLPVPAALESLGRLLDDLENRWHGLSARDGRRLDIPVAPELRSIPVPGRPLARILDVLLDNARGHGSVEVSAWDLADAIALGVRDEGAIHADPAALFERREGSGAGRAVVIRRSIHPRGGKTPDRGGVPRGGTGVTQPDSKAPMGGC</sequence>
<name>A0ABV5RPG8_9ACTN</name>
<reference evidence="2 3" key="1">
    <citation type="submission" date="2024-09" db="EMBL/GenBank/DDBJ databases">
        <authorList>
            <person name="Sun Q."/>
            <person name="Mori K."/>
        </authorList>
    </citation>
    <scope>NUCLEOTIDE SEQUENCE [LARGE SCALE GENOMIC DNA]</scope>
    <source>
        <strain evidence="2 3">JCM 3331</strain>
    </source>
</reference>
<dbReference type="EMBL" id="JBHMCG010000237">
    <property type="protein sequence ID" value="MFB9579782.1"/>
    <property type="molecule type" value="Genomic_DNA"/>
</dbReference>
<dbReference type="SUPFAM" id="SSF55874">
    <property type="entry name" value="ATPase domain of HSP90 chaperone/DNA topoisomerase II/histidine kinase"/>
    <property type="match status" value="1"/>
</dbReference>
<dbReference type="InterPro" id="IPR036890">
    <property type="entry name" value="HATPase_C_sf"/>
</dbReference>
<dbReference type="Proteomes" id="UP001589710">
    <property type="component" value="Unassembled WGS sequence"/>
</dbReference>
<evidence type="ECO:0008006" key="4">
    <source>
        <dbReference type="Google" id="ProtNLM"/>
    </source>
</evidence>
<proteinExistence type="predicted"/>
<feature type="region of interest" description="Disordered" evidence="1">
    <location>
        <begin position="171"/>
        <end position="205"/>
    </location>
</feature>
<accession>A0ABV5RPG8</accession>
<comment type="caution">
    <text evidence="2">The sequence shown here is derived from an EMBL/GenBank/DDBJ whole genome shotgun (WGS) entry which is preliminary data.</text>
</comment>
<evidence type="ECO:0000313" key="3">
    <source>
        <dbReference type="Proteomes" id="UP001589710"/>
    </source>
</evidence>
<gene>
    <name evidence="2" type="ORF">ACFFTL_47955</name>
</gene>
<organism evidence="2 3">
    <name type="scientific">Streptomyces yanii</name>
    <dbReference type="NCBI Taxonomy" id="78510"/>
    <lineage>
        <taxon>Bacteria</taxon>
        <taxon>Bacillati</taxon>
        <taxon>Actinomycetota</taxon>
        <taxon>Actinomycetes</taxon>
        <taxon>Kitasatosporales</taxon>
        <taxon>Streptomycetaceae</taxon>
        <taxon>Streptomyces</taxon>
    </lineage>
</organism>